<evidence type="ECO:0000313" key="3">
    <source>
        <dbReference type="Proteomes" id="UP000215914"/>
    </source>
</evidence>
<dbReference type="AlphaFoldDB" id="A0A251RTB9"/>
<dbReference type="EMBL" id="CM007906">
    <property type="protein sequence ID" value="OTF87537.1"/>
    <property type="molecule type" value="Genomic_DNA"/>
</dbReference>
<protein>
    <submittedName>
        <fullName evidence="1">HAD superfamily protein</fullName>
    </submittedName>
    <submittedName>
        <fullName evidence="2">Putative HAD-like domain-containing protein</fullName>
    </submittedName>
</protein>
<reference evidence="1 3" key="1">
    <citation type="journal article" date="2017" name="Nature">
        <title>The sunflower genome provides insights into oil metabolism, flowering and Asterid evolution.</title>
        <authorList>
            <person name="Badouin H."/>
            <person name="Gouzy J."/>
            <person name="Grassa C.J."/>
            <person name="Murat F."/>
            <person name="Staton S.E."/>
            <person name="Cottret L."/>
            <person name="Lelandais-Briere C."/>
            <person name="Owens G.L."/>
            <person name="Carrere S."/>
            <person name="Mayjonade B."/>
            <person name="Legrand L."/>
            <person name="Gill N."/>
            <person name="Kane N.C."/>
            <person name="Bowers J.E."/>
            <person name="Hubner S."/>
            <person name="Bellec A."/>
            <person name="Berard A."/>
            <person name="Berges H."/>
            <person name="Blanchet N."/>
            <person name="Boniface M.C."/>
            <person name="Brunel D."/>
            <person name="Catrice O."/>
            <person name="Chaidir N."/>
            <person name="Claudel C."/>
            <person name="Donnadieu C."/>
            <person name="Faraut T."/>
            <person name="Fievet G."/>
            <person name="Helmstetter N."/>
            <person name="King M."/>
            <person name="Knapp S.J."/>
            <person name="Lai Z."/>
            <person name="Le Paslier M.C."/>
            <person name="Lippi Y."/>
            <person name="Lorenzon L."/>
            <person name="Mandel J.R."/>
            <person name="Marage G."/>
            <person name="Marchand G."/>
            <person name="Marquand E."/>
            <person name="Bret-Mestries E."/>
            <person name="Morien E."/>
            <person name="Nambeesan S."/>
            <person name="Nguyen T."/>
            <person name="Pegot-Espagnet P."/>
            <person name="Pouilly N."/>
            <person name="Raftis F."/>
            <person name="Sallet E."/>
            <person name="Schiex T."/>
            <person name="Thomas J."/>
            <person name="Vandecasteele C."/>
            <person name="Vares D."/>
            <person name="Vear F."/>
            <person name="Vautrin S."/>
            <person name="Crespi M."/>
            <person name="Mangin B."/>
            <person name="Burke J.M."/>
            <person name="Salse J."/>
            <person name="Munos S."/>
            <person name="Vincourt P."/>
            <person name="Rieseberg L.H."/>
            <person name="Langlade N.B."/>
        </authorList>
    </citation>
    <scope>NUCLEOTIDE SEQUENCE [LARGE SCALE GENOMIC DNA]</scope>
    <source>
        <strain evidence="3">cv. SF193</strain>
        <tissue evidence="1">Leaves</tissue>
    </source>
</reference>
<keyword evidence="3" id="KW-1185">Reference proteome</keyword>
<reference evidence="2" key="2">
    <citation type="submission" date="2017-02" db="EMBL/GenBank/DDBJ databases">
        <title>Sunflower complete genome.</title>
        <authorList>
            <person name="Langlade N."/>
            <person name="Munos S."/>
        </authorList>
    </citation>
    <scope>NUCLEOTIDE SEQUENCE [LARGE SCALE GENOMIC DNA]</scope>
    <source>
        <tissue evidence="2">Leaves</tissue>
    </source>
</reference>
<name>A0A251RTB9_HELAN</name>
<reference evidence="1" key="3">
    <citation type="submission" date="2020-06" db="EMBL/GenBank/DDBJ databases">
        <title>Helianthus annuus Genome sequencing and assembly Release 2.</title>
        <authorList>
            <person name="Gouzy J."/>
            <person name="Langlade N."/>
            <person name="Munos S."/>
        </authorList>
    </citation>
    <scope>NUCLEOTIDE SEQUENCE</scope>
    <source>
        <tissue evidence="1">Leaves</tissue>
    </source>
</reference>
<dbReference type="InterPro" id="IPR023214">
    <property type="entry name" value="HAD_sf"/>
</dbReference>
<dbReference type="EMBL" id="MNCJ02000332">
    <property type="protein sequence ID" value="KAF5757057.1"/>
    <property type="molecule type" value="Genomic_DNA"/>
</dbReference>
<accession>A0A251RTB9</accession>
<dbReference type="STRING" id="4232.A0A251RTB9"/>
<organism evidence="2 3">
    <name type="scientific">Helianthus annuus</name>
    <name type="common">Common sunflower</name>
    <dbReference type="NCBI Taxonomy" id="4232"/>
    <lineage>
        <taxon>Eukaryota</taxon>
        <taxon>Viridiplantae</taxon>
        <taxon>Streptophyta</taxon>
        <taxon>Embryophyta</taxon>
        <taxon>Tracheophyta</taxon>
        <taxon>Spermatophyta</taxon>
        <taxon>Magnoliopsida</taxon>
        <taxon>eudicotyledons</taxon>
        <taxon>Gunneridae</taxon>
        <taxon>Pentapetalae</taxon>
        <taxon>asterids</taxon>
        <taxon>campanulids</taxon>
        <taxon>Asterales</taxon>
        <taxon>Asteraceae</taxon>
        <taxon>Asteroideae</taxon>
        <taxon>Heliantheae alliance</taxon>
        <taxon>Heliantheae</taxon>
        <taxon>Helianthus</taxon>
    </lineage>
</organism>
<sequence>MAQCEVVAFMGDGTNDAPTLHESDIGIFIGITAIEIVQQIHLPISFDLPMVLSKPPKACSTLEVYKPCWRRYQRMEYHKMFGEEEPVYNHWVMESPQQVGRMSMQWTTCLSWNDQCDVMNQ</sequence>
<proteinExistence type="predicted"/>
<dbReference type="SUPFAM" id="SSF56784">
    <property type="entry name" value="HAD-like"/>
    <property type="match status" value="1"/>
</dbReference>
<dbReference type="InterPro" id="IPR036412">
    <property type="entry name" value="HAD-like_sf"/>
</dbReference>
<dbReference type="Gene3D" id="3.40.50.1000">
    <property type="entry name" value="HAD superfamily/HAD-like"/>
    <property type="match status" value="1"/>
</dbReference>
<dbReference type="InParanoid" id="A0A251RTB9"/>
<gene>
    <name evidence="2" type="ORF">HannXRQ_Chr17g0562931</name>
    <name evidence="1" type="ORF">HanXRQr2_Chr17g0822151</name>
</gene>
<dbReference type="Proteomes" id="UP000215914">
    <property type="component" value="Chromosome 17"/>
</dbReference>
<evidence type="ECO:0000313" key="2">
    <source>
        <dbReference type="EMBL" id="OTF87537.1"/>
    </source>
</evidence>
<evidence type="ECO:0000313" key="1">
    <source>
        <dbReference type="EMBL" id="KAF5757057.1"/>
    </source>
</evidence>
<dbReference type="Gramene" id="mRNA:HanXRQr2_Chr17g0822151">
    <property type="protein sequence ID" value="mRNA:HanXRQr2_Chr17g0822151"/>
    <property type="gene ID" value="HanXRQr2_Chr17g0822151"/>
</dbReference>